<dbReference type="AlphaFoldDB" id="A0A3L7A2P6"/>
<feature type="transmembrane region" description="Helical" evidence="2">
    <location>
        <begin position="50"/>
        <end position="68"/>
    </location>
</feature>
<dbReference type="Proteomes" id="UP000270299">
    <property type="component" value="Unassembled WGS sequence"/>
</dbReference>
<feature type="transmembrane region" description="Helical" evidence="2">
    <location>
        <begin position="198"/>
        <end position="219"/>
    </location>
</feature>
<dbReference type="OrthoDB" id="9796461at2"/>
<organism evidence="4 5">
    <name type="scientific">Mycetocola manganoxydans</name>
    <dbReference type="NCBI Taxonomy" id="699879"/>
    <lineage>
        <taxon>Bacteria</taxon>
        <taxon>Bacillati</taxon>
        <taxon>Actinomycetota</taxon>
        <taxon>Actinomycetes</taxon>
        <taxon>Micrococcales</taxon>
        <taxon>Microbacteriaceae</taxon>
        <taxon>Mycetocola</taxon>
    </lineage>
</organism>
<dbReference type="EMBL" id="RCUV01000001">
    <property type="protein sequence ID" value="RLP73871.1"/>
    <property type="molecule type" value="Genomic_DNA"/>
</dbReference>
<dbReference type="Pfam" id="PF01757">
    <property type="entry name" value="Acyl_transf_3"/>
    <property type="match status" value="1"/>
</dbReference>
<gene>
    <name evidence="4" type="ORF">D9V29_00810</name>
</gene>
<dbReference type="GO" id="GO:0016747">
    <property type="term" value="F:acyltransferase activity, transferring groups other than amino-acyl groups"/>
    <property type="evidence" value="ECO:0007669"/>
    <property type="project" value="InterPro"/>
</dbReference>
<dbReference type="GO" id="GO:0016020">
    <property type="term" value="C:membrane"/>
    <property type="evidence" value="ECO:0007669"/>
    <property type="project" value="TreeGrafter"/>
</dbReference>
<comment type="caution">
    <text evidence="4">The sequence shown here is derived from an EMBL/GenBank/DDBJ whole genome shotgun (WGS) entry which is preliminary data.</text>
</comment>
<feature type="region of interest" description="Disordered" evidence="1">
    <location>
        <begin position="377"/>
        <end position="396"/>
    </location>
</feature>
<evidence type="ECO:0000313" key="5">
    <source>
        <dbReference type="Proteomes" id="UP000270299"/>
    </source>
</evidence>
<dbReference type="PANTHER" id="PTHR23028">
    <property type="entry name" value="ACETYLTRANSFERASE"/>
    <property type="match status" value="1"/>
</dbReference>
<feature type="transmembrane region" description="Helical" evidence="2">
    <location>
        <begin position="144"/>
        <end position="162"/>
    </location>
</feature>
<feature type="transmembrane region" description="Helical" evidence="2">
    <location>
        <begin position="88"/>
        <end position="105"/>
    </location>
</feature>
<keyword evidence="4" id="KW-0808">Transferase</keyword>
<evidence type="ECO:0000256" key="1">
    <source>
        <dbReference type="SAM" id="MobiDB-lite"/>
    </source>
</evidence>
<keyword evidence="5" id="KW-1185">Reference proteome</keyword>
<feature type="domain" description="Acyltransferase 3" evidence="3">
    <location>
        <begin position="18"/>
        <end position="351"/>
    </location>
</feature>
<protein>
    <submittedName>
        <fullName evidence="4">Acyltransferase</fullName>
    </submittedName>
</protein>
<evidence type="ECO:0000256" key="2">
    <source>
        <dbReference type="SAM" id="Phobius"/>
    </source>
</evidence>
<feature type="transmembrane region" description="Helical" evidence="2">
    <location>
        <begin position="174"/>
        <end position="192"/>
    </location>
</feature>
<feature type="transmembrane region" description="Helical" evidence="2">
    <location>
        <begin position="231"/>
        <end position="249"/>
    </location>
</feature>
<name>A0A3L7A2P6_9MICO</name>
<dbReference type="PANTHER" id="PTHR23028:SF131">
    <property type="entry name" value="BLR2367 PROTEIN"/>
    <property type="match status" value="1"/>
</dbReference>
<keyword evidence="2" id="KW-0472">Membrane</keyword>
<dbReference type="InterPro" id="IPR050879">
    <property type="entry name" value="Acyltransferase_3"/>
</dbReference>
<keyword evidence="4" id="KW-0012">Acyltransferase</keyword>
<accession>A0A3L7A2P6</accession>
<feature type="transmembrane region" description="Helical" evidence="2">
    <location>
        <begin position="306"/>
        <end position="327"/>
    </location>
</feature>
<proteinExistence type="predicted"/>
<reference evidence="4 5" key="1">
    <citation type="submission" date="2018-10" db="EMBL/GenBank/DDBJ databases">
        <authorList>
            <person name="Li J."/>
        </authorList>
    </citation>
    <scope>NUCLEOTIDE SEQUENCE [LARGE SCALE GENOMIC DNA]</scope>
    <source>
        <strain evidence="4 5">CCTCC AB209002</strain>
    </source>
</reference>
<dbReference type="InterPro" id="IPR002656">
    <property type="entry name" value="Acyl_transf_3_dom"/>
</dbReference>
<keyword evidence="2" id="KW-0812">Transmembrane</keyword>
<feature type="transmembrane region" description="Helical" evidence="2">
    <location>
        <begin position="269"/>
        <end position="286"/>
    </location>
</feature>
<keyword evidence="2" id="KW-1133">Transmembrane helix</keyword>
<feature type="transmembrane region" description="Helical" evidence="2">
    <location>
        <begin position="23"/>
        <end position="43"/>
    </location>
</feature>
<sequence length="396" mass="44318">MPFPAPERKEVTRPPRLDSLTGLRWWAAFAVFAHHMSIIAPLPGSYALSYGSYGVTFFFILSGFVLTWSARKTVTTSTFYWRRFARIYPSHFIALLLAIPVFYSFSPAPEEWWVKPVSVGILALSFVLLQGWSHDPVILFSGNPAAWTLTCEAFFYALHPAINRVFGKLRVKGSLILVGAVIGAAFLYRFAVMFSSESWLAAAPLPIVRLSEFVIGIGIARAMLAGWRVRLSPVWCYLGVLLLVGWFAISIRWSGNSFVDFLHATANEWIIVAFAATIAAVASSDLTGKRSLLRWRPFVLLGEWSYAFYLVHATVIYALLAVVGVQPKGWSNLLWYAGLLVVTVAAAAALHYLVERPCERFMRSWWDRRLARRTQHDASKPADVVPVEPVQPGSRS</sequence>
<evidence type="ECO:0000313" key="4">
    <source>
        <dbReference type="EMBL" id="RLP73871.1"/>
    </source>
</evidence>
<evidence type="ECO:0000259" key="3">
    <source>
        <dbReference type="Pfam" id="PF01757"/>
    </source>
</evidence>
<feature type="transmembrane region" description="Helical" evidence="2">
    <location>
        <begin position="333"/>
        <end position="354"/>
    </location>
</feature>
<dbReference type="GO" id="GO:0000271">
    <property type="term" value="P:polysaccharide biosynthetic process"/>
    <property type="evidence" value="ECO:0007669"/>
    <property type="project" value="TreeGrafter"/>
</dbReference>